<dbReference type="HOGENOM" id="CLU_007884_9_0_5"/>
<accession>M9R8H1</accession>
<dbReference type="STRING" id="391626.OAN307_c24870"/>
<evidence type="ECO:0000313" key="4">
    <source>
        <dbReference type="Proteomes" id="UP000005307"/>
    </source>
</evidence>
<dbReference type="AlphaFoldDB" id="M9R8H1"/>
<dbReference type="Gene3D" id="3.50.50.60">
    <property type="entry name" value="FAD/NAD(P)-binding domain"/>
    <property type="match status" value="2"/>
</dbReference>
<dbReference type="SUPFAM" id="SSF51905">
    <property type="entry name" value="FAD/NAD(P)-binding domain"/>
    <property type="match status" value="1"/>
</dbReference>
<dbReference type="Pfam" id="PF01266">
    <property type="entry name" value="DAO"/>
    <property type="match status" value="1"/>
</dbReference>
<dbReference type="GO" id="GO:0005737">
    <property type="term" value="C:cytoplasm"/>
    <property type="evidence" value="ECO:0007669"/>
    <property type="project" value="TreeGrafter"/>
</dbReference>
<dbReference type="Gene3D" id="3.30.9.10">
    <property type="entry name" value="D-Amino Acid Oxidase, subunit A, domain 2"/>
    <property type="match status" value="1"/>
</dbReference>
<reference evidence="3 4" key="1">
    <citation type="journal article" date="2013" name="PLoS ONE">
        <title>Poles Apart: Arctic and Antarctic Octadecabacter strains Share High Genome Plasticity and a New Type of Xanthorhodopsin.</title>
        <authorList>
            <person name="Vollmers J."/>
            <person name="Voget S."/>
            <person name="Dietrich S."/>
            <person name="Gollnow K."/>
            <person name="Smits M."/>
            <person name="Meyer K."/>
            <person name="Brinkhoff T."/>
            <person name="Simon M."/>
            <person name="Daniel R."/>
        </authorList>
    </citation>
    <scope>NUCLEOTIDE SEQUENCE [LARGE SCALE GENOMIC DNA]</scope>
    <source>
        <strain evidence="3 4">307</strain>
    </source>
</reference>
<dbReference type="InterPro" id="IPR006076">
    <property type="entry name" value="FAD-dep_OxRdtase"/>
</dbReference>
<dbReference type="PANTHER" id="PTHR13847">
    <property type="entry name" value="SARCOSINE DEHYDROGENASE-RELATED"/>
    <property type="match status" value="1"/>
</dbReference>
<keyword evidence="1" id="KW-0560">Oxidoreductase</keyword>
<name>M9R8H1_9RHOB</name>
<dbReference type="RefSeq" id="WP_015500111.1">
    <property type="nucleotide sequence ID" value="NC_020911.1"/>
</dbReference>
<dbReference type="OrthoDB" id="9805337at2"/>
<dbReference type="InterPro" id="IPR036188">
    <property type="entry name" value="FAD/NAD-bd_sf"/>
</dbReference>
<keyword evidence="4" id="KW-1185">Reference proteome</keyword>
<protein>
    <submittedName>
        <fullName evidence="3">FAD dependent oxidoreductase</fullName>
    </submittedName>
</protein>
<dbReference type="KEGG" id="oat:OAN307_c24870"/>
<proteinExistence type="predicted"/>
<feature type="domain" description="FAD dependent oxidoreductase" evidence="2">
    <location>
        <begin position="7"/>
        <end position="394"/>
    </location>
</feature>
<dbReference type="PANTHER" id="PTHR13847:SF289">
    <property type="entry name" value="GLYCINE OXIDASE"/>
    <property type="match status" value="1"/>
</dbReference>
<evidence type="ECO:0000259" key="2">
    <source>
        <dbReference type="Pfam" id="PF01266"/>
    </source>
</evidence>
<dbReference type="Proteomes" id="UP000005307">
    <property type="component" value="Chromosome"/>
</dbReference>
<evidence type="ECO:0000256" key="1">
    <source>
        <dbReference type="ARBA" id="ARBA00023002"/>
    </source>
</evidence>
<dbReference type="SUPFAM" id="SSF54373">
    <property type="entry name" value="FAD-linked reductases, C-terminal domain"/>
    <property type="match status" value="1"/>
</dbReference>
<gene>
    <name evidence="3" type="ORF">OAN307_c24870</name>
</gene>
<evidence type="ECO:0000313" key="3">
    <source>
        <dbReference type="EMBL" id="AGI68093.1"/>
    </source>
</evidence>
<organism evidence="3 4">
    <name type="scientific">Octadecabacter antarcticus 307</name>
    <dbReference type="NCBI Taxonomy" id="391626"/>
    <lineage>
        <taxon>Bacteria</taxon>
        <taxon>Pseudomonadati</taxon>
        <taxon>Pseudomonadota</taxon>
        <taxon>Alphaproteobacteria</taxon>
        <taxon>Rhodobacterales</taxon>
        <taxon>Roseobacteraceae</taxon>
        <taxon>Octadecabacter</taxon>
    </lineage>
</organism>
<sequence>MTEKPTIVIGAGMCGVSTAIWLQRLGHSVILMDKGTPGMGASYGNAGLLAQWAVAPVTSPTLWREAPKYLLDPNSPLFMKWSYFARLLPWLAKYLSHATDAATRRIASNQIPMVCDAVDQHKSLVRGTDLERWVSDSKFSYAYKSKAHFDADAYTWELKKHAGFEPSIVTGGAVQECEPILGSAIQCLAVLEGQGHIVNPGQYIAELTNYFTKSGGKFVQAEVHDMHKTGGRISHIDTDKGSFECSHAVITAGIWSKDLMKKLGLKVPLEAERGYHVIFENPSEMPRNPMMITSGKFAVNPMDMGLRCAGTVELGDHHAGPSKAPIKFLMRHAKEVFPNLTYTGTQEWMGFRPSTPDSLPLIGELGDTGIYTGFGHQHVGLTAGPKTGRLIAQMIDGNMPNIDMSPYAPERYLG</sequence>
<dbReference type="GO" id="GO:0016491">
    <property type="term" value="F:oxidoreductase activity"/>
    <property type="evidence" value="ECO:0007669"/>
    <property type="project" value="UniProtKB-KW"/>
</dbReference>
<dbReference type="EMBL" id="CP003740">
    <property type="protein sequence ID" value="AGI68093.1"/>
    <property type="molecule type" value="Genomic_DNA"/>
</dbReference>
<dbReference type="eggNOG" id="COG0665">
    <property type="taxonomic scope" value="Bacteria"/>
</dbReference>